<evidence type="ECO:0008006" key="4">
    <source>
        <dbReference type="Google" id="ProtNLM"/>
    </source>
</evidence>
<evidence type="ECO:0000313" key="2">
    <source>
        <dbReference type="EMBL" id="OHT11928.1"/>
    </source>
</evidence>
<organism evidence="2 3">
    <name type="scientific">Tritrichomonas foetus</name>
    <dbReference type="NCBI Taxonomy" id="1144522"/>
    <lineage>
        <taxon>Eukaryota</taxon>
        <taxon>Metamonada</taxon>
        <taxon>Parabasalia</taxon>
        <taxon>Tritrichomonadida</taxon>
        <taxon>Tritrichomonadidae</taxon>
        <taxon>Tritrichomonas</taxon>
    </lineage>
</organism>
<dbReference type="VEuPathDB" id="TrichDB:TRFO_18394"/>
<keyword evidence="3" id="KW-1185">Reference proteome</keyword>
<comment type="caution">
    <text evidence="2">The sequence shown here is derived from an EMBL/GenBank/DDBJ whole genome shotgun (WGS) entry which is preliminary data.</text>
</comment>
<name>A0A1J4KLW3_9EUKA</name>
<evidence type="ECO:0000313" key="3">
    <source>
        <dbReference type="Proteomes" id="UP000179807"/>
    </source>
</evidence>
<evidence type="ECO:0000256" key="1">
    <source>
        <dbReference type="SAM" id="Phobius"/>
    </source>
</evidence>
<protein>
    <recommendedName>
        <fullName evidence="4">Nucleotide-diphospho-sugar transferase domain-containing protein</fullName>
    </recommendedName>
</protein>
<dbReference type="RefSeq" id="XP_068365064.1">
    <property type="nucleotide sequence ID" value="XM_068500160.1"/>
</dbReference>
<keyword evidence="1" id="KW-0472">Membrane</keyword>
<feature type="transmembrane region" description="Helical" evidence="1">
    <location>
        <begin position="20"/>
        <end position="39"/>
    </location>
</feature>
<sequence>MHKYFQLIWTAIKAKPRQFILAILVVFIFPLFIKLYTYFDHENKYDKVGLNTFDFTSKSFNKTKKLPDFIRNDKFRKVFKWINFQQIENYKFEFQHNFPKCPLCKYQIQSNPNAPKRDDSYDISLSFLMGNISGVVPYIQTLRSTGSKAQIVIFVDDETGETIYLKTGSFMKDCGVHIINIGNIPKNNNCRYFVLNYVKYAASLLFLQTHPFFDRVLVTDLSDVIFQGNPFLAVFPNNETFISSPEYENNGIQTSHWYEEETEIEILKMLTEIRKDVSFHSFRRKESYYNSGVFLTTYHLAVSHFFNVFDLLNDITHSQWDRLEELNEKLEETNVNIYAINTYLKKNNSITVLNDGLNNELFLLTGRQYEKGQQFPNFKYKGNYVLLFHLVHLDKEYCNSISQKCSPIFDFTPYYHC</sequence>
<dbReference type="Proteomes" id="UP000179807">
    <property type="component" value="Unassembled WGS sequence"/>
</dbReference>
<dbReference type="OrthoDB" id="10651717at2759"/>
<dbReference type="InterPro" id="IPR029044">
    <property type="entry name" value="Nucleotide-diphossugar_trans"/>
</dbReference>
<dbReference type="GeneID" id="94834864"/>
<keyword evidence="1" id="KW-0812">Transmembrane</keyword>
<keyword evidence="1" id="KW-1133">Transmembrane helix</keyword>
<proteinExistence type="predicted"/>
<reference evidence="2" key="1">
    <citation type="submission" date="2016-10" db="EMBL/GenBank/DDBJ databases">
        <authorList>
            <person name="Benchimol M."/>
            <person name="Almeida L.G."/>
            <person name="Vasconcelos A.T."/>
            <person name="Perreira-Neves A."/>
            <person name="Rosa I.A."/>
            <person name="Tasca T."/>
            <person name="Bogo M.R."/>
            <person name="de Souza W."/>
        </authorList>
    </citation>
    <scope>NUCLEOTIDE SEQUENCE [LARGE SCALE GENOMIC DNA]</scope>
    <source>
        <strain evidence="2">K</strain>
    </source>
</reference>
<gene>
    <name evidence="2" type="ORF">TRFO_18394</name>
</gene>
<dbReference type="AlphaFoldDB" id="A0A1J4KLW3"/>
<accession>A0A1J4KLW3</accession>
<dbReference type="EMBL" id="MLAK01000575">
    <property type="protein sequence ID" value="OHT11928.1"/>
    <property type="molecule type" value="Genomic_DNA"/>
</dbReference>
<dbReference type="SUPFAM" id="SSF53448">
    <property type="entry name" value="Nucleotide-diphospho-sugar transferases"/>
    <property type="match status" value="1"/>
</dbReference>